<dbReference type="AlphaFoldDB" id="A0A1Y1T5L4"/>
<evidence type="ECO:0000256" key="1">
    <source>
        <dbReference type="SAM" id="SignalP"/>
    </source>
</evidence>
<dbReference type="OrthoDB" id="1116467at2"/>
<keyword evidence="3" id="KW-1185">Reference proteome</keyword>
<dbReference type="STRING" id="1185767.IIF7_07216"/>
<proteinExistence type="predicted"/>
<protein>
    <recommendedName>
        <fullName evidence="4">Lipoprotein</fullName>
    </recommendedName>
</protein>
<evidence type="ECO:0000313" key="3">
    <source>
        <dbReference type="Proteomes" id="UP000192746"/>
    </source>
</evidence>
<dbReference type="EMBL" id="ARYN01000005">
    <property type="protein sequence ID" value="ORL46341.1"/>
    <property type="molecule type" value="Genomic_DNA"/>
</dbReference>
<feature type="signal peptide" evidence="1">
    <location>
        <begin position="1"/>
        <end position="22"/>
    </location>
</feature>
<dbReference type="RefSeq" id="WP_139801283.1">
    <property type="nucleotide sequence ID" value="NZ_ARYN01000005.1"/>
</dbReference>
<gene>
    <name evidence="2" type="ORF">IIF7_07216</name>
</gene>
<comment type="caution">
    <text evidence="2">The sequence shown here is derived from an EMBL/GenBank/DDBJ whole genome shotgun (WGS) entry which is preliminary data.</text>
</comment>
<organism evidence="2 3">
    <name type="scientific">Zunongwangia atlantica 22II14-10F7</name>
    <dbReference type="NCBI Taxonomy" id="1185767"/>
    <lineage>
        <taxon>Bacteria</taxon>
        <taxon>Pseudomonadati</taxon>
        <taxon>Bacteroidota</taxon>
        <taxon>Flavobacteriia</taxon>
        <taxon>Flavobacteriales</taxon>
        <taxon>Flavobacteriaceae</taxon>
        <taxon>Zunongwangia</taxon>
    </lineage>
</organism>
<evidence type="ECO:0008006" key="4">
    <source>
        <dbReference type="Google" id="ProtNLM"/>
    </source>
</evidence>
<keyword evidence="1" id="KW-0732">Signal</keyword>
<reference evidence="2 3" key="1">
    <citation type="submission" date="2013-04" db="EMBL/GenBank/DDBJ databases">
        <title>Zunongwangia sp. 22II14-10F7 Genome Sequencing.</title>
        <authorList>
            <person name="Lai Q."/>
            <person name="Shao Z."/>
        </authorList>
    </citation>
    <scope>NUCLEOTIDE SEQUENCE [LARGE SCALE GENOMIC DNA]</scope>
    <source>
        <strain evidence="2 3">22II14-10F7</strain>
    </source>
</reference>
<name>A0A1Y1T5L4_9FLAO</name>
<evidence type="ECO:0000313" key="2">
    <source>
        <dbReference type="EMBL" id="ORL46341.1"/>
    </source>
</evidence>
<accession>A0A1Y1T5L4</accession>
<dbReference type="Proteomes" id="UP000192746">
    <property type="component" value="Unassembled WGS sequence"/>
</dbReference>
<sequence length="239" mass="27098">MIKKNYPHIFHLILVFCFFSCASIPKESVTISEQIGKDLIVLKESHENLLNLYYSDLKSEINKFVDEVYAPFIISFVLKDELRTYTEGGEESIYFSLFQAAENSDENSTSKALTDMSDFVMAAREQIENKRKELLSPILLEEDSITNEINNSYNNTLYANSVLTAHLRSLQKLKDTQNEALNLIGLEGIDSEISSKLSGVSNQISELITQARDIDTKGDEAYDKINEITTKIKETISKD</sequence>
<feature type="chain" id="PRO_5012643662" description="Lipoprotein" evidence="1">
    <location>
        <begin position="23"/>
        <end position="239"/>
    </location>
</feature>